<proteinExistence type="predicted"/>
<comment type="caution">
    <text evidence="1">The sequence shown here is derived from an EMBL/GenBank/DDBJ whole genome shotgun (WGS) entry which is preliminary data.</text>
</comment>
<dbReference type="EMBL" id="NEXC01000022">
    <property type="protein sequence ID" value="PSN83503.1"/>
    <property type="molecule type" value="Genomic_DNA"/>
</dbReference>
<gene>
    <name evidence="1" type="ORF">B9Q01_04510</name>
</gene>
<accession>A0A2R6AB15</accession>
<evidence type="ECO:0000313" key="2">
    <source>
        <dbReference type="Proteomes" id="UP000240880"/>
    </source>
</evidence>
<dbReference type="AlphaFoldDB" id="A0A2R6AB15"/>
<dbReference type="Proteomes" id="UP000240880">
    <property type="component" value="Unassembled WGS sequence"/>
</dbReference>
<protein>
    <recommendedName>
        <fullName evidence="3">Pyridoxamine 5'-phosphate oxidase putative domain-containing protein</fullName>
    </recommendedName>
</protein>
<organism evidence="1 2">
    <name type="scientific">Candidatus Marsarchaeota G1 archaeon OSP_D</name>
    <dbReference type="NCBI Taxonomy" id="1978155"/>
    <lineage>
        <taxon>Archaea</taxon>
        <taxon>Candidatus Marsarchaeota</taxon>
        <taxon>Candidatus Marsarchaeota group 1</taxon>
    </lineage>
</organism>
<evidence type="ECO:0008006" key="3">
    <source>
        <dbReference type="Google" id="ProtNLM"/>
    </source>
</evidence>
<name>A0A2R6AB15_9ARCH</name>
<sequence>MSRELGSFIPESLLQILGSTSTRKPLVIELLLVDMNGYPHVCLLSPYQIVALNTKDVYFCVYKGSKTEKSLVFHSRYAKRPRVKCAFVVFENGGAYYIKGEAKPLHRVVDVKKFPSSSVFYFKTKKVLFDFSDKSPIVRIPVFDEKLVKKVYKKVYESLLFIANNLKKR</sequence>
<evidence type="ECO:0000313" key="1">
    <source>
        <dbReference type="EMBL" id="PSN83503.1"/>
    </source>
</evidence>
<reference evidence="1 2" key="1">
    <citation type="submission" date="2017-04" db="EMBL/GenBank/DDBJ databases">
        <title>Novel microbial lineages endemic to geothermal iron-oxide mats fill important gaps in the evolutionary history of Archaea.</title>
        <authorList>
            <person name="Jay Z.J."/>
            <person name="Beam J.P."/>
            <person name="Dlakic M."/>
            <person name="Rusch D.B."/>
            <person name="Kozubal M.A."/>
            <person name="Inskeep W.P."/>
        </authorList>
    </citation>
    <scope>NUCLEOTIDE SEQUENCE [LARGE SCALE GENOMIC DNA]</scope>
    <source>
        <strain evidence="1">OSP_D</strain>
    </source>
</reference>